<dbReference type="EMBL" id="CP006912">
    <property type="protein sequence ID" value="AHB49897.1"/>
    <property type="molecule type" value="Genomic_DNA"/>
</dbReference>
<dbReference type="RefSeq" id="WP_023786130.1">
    <property type="nucleotide sequence ID" value="NC_022997.1"/>
</dbReference>
<reference evidence="1 2" key="1">
    <citation type="journal article" date="2014" name="Genome Announc.">
        <title>Complete Genome Sequence of Hyphomicrobium nitrativorans Strain NL23, a Denitrifying Bacterium Isolated from Biofilm of a Methanol-Fed Denitrification System Treating Seawater at the Montreal Biodome.</title>
        <authorList>
            <person name="Martineau C."/>
            <person name="Villeneuve C."/>
            <person name="Mauffrey F."/>
            <person name="Villemur R."/>
        </authorList>
    </citation>
    <scope>NUCLEOTIDE SEQUENCE [LARGE SCALE GENOMIC DNA]</scope>
    <source>
        <strain evidence="1">NL23</strain>
    </source>
</reference>
<gene>
    <name evidence="1" type="ORF">W911_03580</name>
</gene>
<accession>V5SHC6</accession>
<organism evidence="1 2">
    <name type="scientific">Hyphomicrobium nitrativorans NL23</name>
    <dbReference type="NCBI Taxonomy" id="1029756"/>
    <lineage>
        <taxon>Bacteria</taxon>
        <taxon>Pseudomonadati</taxon>
        <taxon>Pseudomonadota</taxon>
        <taxon>Alphaproteobacteria</taxon>
        <taxon>Hyphomicrobiales</taxon>
        <taxon>Hyphomicrobiaceae</taxon>
        <taxon>Hyphomicrobium</taxon>
    </lineage>
</organism>
<dbReference type="KEGG" id="hni:W911_03580"/>
<sequence>MNTLLLALAERILRENPIARLPFRIRLMLAHLHRSETALEPCGAHGAELRKKRHVEQE</sequence>
<dbReference type="AlphaFoldDB" id="V5SHC6"/>
<protein>
    <submittedName>
        <fullName evidence="1">Uncharacterized protein</fullName>
    </submittedName>
</protein>
<keyword evidence="2" id="KW-1185">Reference proteome</keyword>
<proteinExistence type="predicted"/>
<evidence type="ECO:0000313" key="2">
    <source>
        <dbReference type="Proteomes" id="UP000018542"/>
    </source>
</evidence>
<evidence type="ECO:0000313" key="1">
    <source>
        <dbReference type="EMBL" id="AHB49897.1"/>
    </source>
</evidence>
<dbReference type="Proteomes" id="UP000018542">
    <property type="component" value="Chromosome"/>
</dbReference>
<dbReference type="HOGENOM" id="CLU_2973322_0_0_5"/>
<dbReference type="STRING" id="1029756.W911_03580"/>
<name>V5SHC6_9HYPH</name>